<keyword evidence="2" id="KW-1185">Reference proteome</keyword>
<dbReference type="GO" id="GO:0004519">
    <property type="term" value="F:endonuclease activity"/>
    <property type="evidence" value="ECO:0007669"/>
    <property type="project" value="UniProtKB-KW"/>
</dbReference>
<dbReference type="Proteomes" id="UP000198824">
    <property type="component" value="Unassembled WGS sequence"/>
</dbReference>
<gene>
    <name evidence="1" type="ORF">SAMN05192580_3605</name>
</gene>
<organism evidence="1 2">
    <name type="scientific">Sphingomonas jatrophae</name>
    <dbReference type="NCBI Taxonomy" id="1166337"/>
    <lineage>
        <taxon>Bacteria</taxon>
        <taxon>Pseudomonadati</taxon>
        <taxon>Pseudomonadota</taxon>
        <taxon>Alphaproteobacteria</taxon>
        <taxon>Sphingomonadales</taxon>
        <taxon>Sphingomonadaceae</taxon>
        <taxon>Sphingomonas</taxon>
    </lineage>
</organism>
<accession>A0A1I6M793</accession>
<name>A0A1I6M793_9SPHN</name>
<keyword evidence="1" id="KW-0255">Endonuclease</keyword>
<dbReference type="AlphaFoldDB" id="A0A1I6M793"/>
<reference evidence="1 2" key="1">
    <citation type="submission" date="2016-10" db="EMBL/GenBank/DDBJ databases">
        <authorList>
            <person name="de Groot N.N."/>
        </authorList>
    </citation>
    <scope>NUCLEOTIDE SEQUENCE [LARGE SCALE GENOMIC DNA]</scope>
    <source>
        <strain evidence="1 2">S5-249</strain>
    </source>
</reference>
<protein>
    <submittedName>
        <fullName evidence="1">HNH endonuclease</fullName>
    </submittedName>
</protein>
<dbReference type="RefSeq" id="WP_093316732.1">
    <property type="nucleotide sequence ID" value="NZ_FOZG01000003.1"/>
</dbReference>
<keyword evidence="1" id="KW-0378">Hydrolase</keyword>
<dbReference type="OrthoDB" id="2804463at2"/>
<dbReference type="EMBL" id="FOZG01000003">
    <property type="protein sequence ID" value="SFS11579.1"/>
    <property type="molecule type" value="Genomic_DNA"/>
</dbReference>
<proteinExistence type="predicted"/>
<evidence type="ECO:0000313" key="1">
    <source>
        <dbReference type="EMBL" id="SFS11579.1"/>
    </source>
</evidence>
<keyword evidence="1" id="KW-0540">Nuclease</keyword>
<evidence type="ECO:0000313" key="2">
    <source>
        <dbReference type="Proteomes" id="UP000198824"/>
    </source>
</evidence>
<sequence length="292" mass="31530">MYCVYTDQDVPETDGNWDHIIPLSLGGTNQFQVWSQKAFNSKMGSEVDGALASDPLLAPQLARSPVKGHGRKPVPRWRRATIAGRPAQISHTPEGMRVWDVKAGRELTDQESAGEDLTVQLNVGMFTALRFLAKVALGGGYFVYGEALLPAIDCASLRKVIALDIEAARTDTALRNCGFQIADRFHPDAQPGGPSYLYRVMCELLPRSILLTEPFANGIAFHVGVLGTYVGTIFCPGDTHGIPVEGEDHDRGHAVVLAPGALERHSFEALLRDLKSAISIDAGDAENSRPGA</sequence>